<organism evidence="1 2">
    <name type="scientific">Gossypium aridum</name>
    <name type="common">American cotton</name>
    <name type="synonym">Erioxylum aridum</name>
    <dbReference type="NCBI Taxonomy" id="34290"/>
    <lineage>
        <taxon>Eukaryota</taxon>
        <taxon>Viridiplantae</taxon>
        <taxon>Streptophyta</taxon>
        <taxon>Embryophyta</taxon>
        <taxon>Tracheophyta</taxon>
        <taxon>Spermatophyta</taxon>
        <taxon>Magnoliopsida</taxon>
        <taxon>eudicotyledons</taxon>
        <taxon>Gunneridae</taxon>
        <taxon>Pentapetalae</taxon>
        <taxon>rosids</taxon>
        <taxon>malvids</taxon>
        <taxon>Malvales</taxon>
        <taxon>Malvaceae</taxon>
        <taxon>Malvoideae</taxon>
        <taxon>Gossypium</taxon>
    </lineage>
</organism>
<reference evidence="1 2" key="1">
    <citation type="journal article" date="2019" name="Genome Biol. Evol.">
        <title>Insights into the evolution of the New World diploid cottons (Gossypium, subgenus Houzingenia) based on genome sequencing.</title>
        <authorList>
            <person name="Grover C.E."/>
            <person name="Arick M.A. 2nd"/>
            <person name="Thrash A."/>
            <person name="Conover J.L."/>
            <person name="Sanders W.S."/>
            <person name="Peterson D.G."/>
            <person name="Frelichowski J.E."/>
            <person name="Scheffler J.A."/>
            <person name="Scheffler B.E."/>
            <person name="Wendel J.F."/>
        </authorList>
    </citation>
    <scope>NUCLEOTIDE SEQUENCE [LARGE SCALE GENOMIC DNA]</scope>
    <source>
        <strain evidence="1">185</strain>
        <tissue evidence="1">Leaf</tissue>
    </source>
</reference>
<evidence type="ECO:0000313" key="1">
    <source>
        <dbReference type="EMBL" id="MBA0687008.1"/>
    </source>
</evidence>
<dbReference type="InterPro" id="IPR011990">
    <property type="entry name" value="TPR-like_helical_dom_sf"/>
</dbReference>
<comment type="caution">
    <text evidence="1">The sequence shown here is derived from an EMBL/GenBank/DDBJ whole genome shotgun (WGS) entry which is preliminary data.</text>
</comment>
<dbReference type="Proteomes" id="UP000593577">
    <property type="component" value="Unassembled WGS sequence"/>
</dbReference>
<proteinExistence type="predicted"/>
<gene>
    <name evidence="1" type="ORF">Goari_014571</name>
</gene>
<accession>A0A7J8XI81</accession>
<dbReference type="AlphaFoldDB" id="A0A7J8XI81"/>
<dbReference type="PANTHER" id="PTHR36350">
    <property type="entry name" value="TRANSMEMBRANE PROTEIN"/>
    <property type="match status" value="1"/>
</dbReference>
<dbReference type="SUPFAM" id="SSF48452">
    <property type="entry name" value="TPR-like"/>
    <property type="match status" value="1"/>
</dbReference>
<evidence type="ECO:0000313" key="2">
    <source>
        <dbReference type="Proteomes" id="UP000593577"/>
    </source>
</evidence>
<dbReference type="PANTHER" id="PTHR36350:SF3">
    <property type="entry name" value="TRANSMEMBRANE PROTEIN"/>
    <property type="match status" value="1"/>
</dbReference>
<sequence length="402" mass="46278">MFSIKASSFIYQTEFHTPKFPNLKPSKTLSPLFTPSLKPNNLSFQTTRLHSSYNPTSILPTKLPCVSPKTQFFSSLSEKVVVFLVGSFIFLGCFNAKPCLALPAQATTSSRVNLEGKNETQKRKSEEEERYEKILEKEPRNVDALKALLYGKIRRGKTQEAVECVEKLIDIEPDEVEWRLLQALCYEMMGQLSKAKRLFKGILEETPLLLRALHVKFSNLGLAMVMHKNHEGPAVFEMLNEALEVAVREKRVTEERNIRVLIAQMHVVKGELEEGMKKFQDLINDNPRDFRPYLCQGIIYSLLDKKKEAAEQFEIYQSLVPEEFPQRGFLDDVVLEAKTKSRKWLQKDFKAEFSYKNTKFGISFLVQKGHTAWGREELQMPRATSCMELNRSLEFGNLIAMY</sequence>
<dbReference type="Gene3D" id="1.25.40.10">
    <property type="entry name" value="Tetratricopeptide repeat domain"/>
    <property type="match status" value="2"/>
</dbReference>
<dbReference type="EMBL" id="JABFAA010000007">
    <property type="protein sequence ID" value="MBA0687008.1"/>
    <property type="molecule type" value="Genomic_DNA"/>
</dbReference>
<name>A0A7J8XI81_GOSAI</name>
<evidence type="ECO:0008006" key="3">
    <source>
        <dbReference type="Google" id="ProtNLM"/>
    </source>
</evidence>
<keyword evidence="2" id="KW-1185">Reference proteome</keyword>
<protein>
    <recommendedName>
        <fullName evidence="3">Chloroplast lumen common family protein</fullName>
    </recommendedName>
</protein>
<dbReference type="Pfam" id="PF14559">
    <property type="entry name" value="TPR_19"/>
    <property type="match status" value="1"/>
</dbReference>